<keyword evidence="1" id="KW-0812">Transmembrane</keyword>
<evidence type="ECO:0000313" key="4">
    <source>
        <dbReference type="Proteomes" id="UP001399917"/>
    </source>
</evidence>
<reference evidence="4" key="1">
    <citation type="journal article" date="2019" name="Int. J. Syst. Evol. Microbiol.">
        <title>The Global Catalogue of Microorganisms (GCM) 10K type strain sequencing project: providing services to taxonomists for standard genome sequencing and annotation.</title>
        <authorList>
            <consortium name="The Broad Institute Genomics Platform"/>
            <consortium name="The Broad Institute Genome Sequencing Center for Infectious Disease"/>
            <person name="Wu L."/>
            <person name="Ma J."/>
        </authorList>
    </citation>
    <scope>NUCLEOTIDE SEQUENCE [LARGE SCALE GENOMIC DNA]</scope>
    <source>
        <strain evidence="4">JCM 17190</strain>
    </source>
</reference>
<evidence type="ECO:0000256" key="2">
    <source>
        <dbReference type="SAM" id="SignalP"/>
    </source>
</evidence>
<keyword evidence="1" id="KW-0472">Membrane</keyword>
<organism evidence="3 4">
    <name type="scientific">Celeribacter arenosi</name>
    <dbReference type="NCBI Taxonomy" id="792649"/>
    <lineage>
        <taxon>Bacteria</taxon>
        <taxon>Pseudomonadati</taxon>
        <taxon>Pseudomonadota</taxon>
        <taxon>Alphaproteobacteria</taxon>
        <taxon>Rhodobacterales</taxon>
        <taxon>Roseobacteraceae</taxon>
        <taxon>Celeribacter</taxon>
    </lineage>
</organism>
<gene>
    <name evidence="3" type="ORF">GCM10022404_27970</name>
</gene>
<keyword evidence="4" id="KW-1185">Reference proteome</keyword>
<protein>
    <recommendedName>
        <fullName evidence="5">Peptidase M23</fullName>
    </recommendedName>
</protein>
<dbReference type="Proteomes" id="UP001399917">
    <property type="component" value="Unassembled WGS sequence"/>
</dbReference>
<evidence type="ECO:0000256" key="1">
    <source>
        <dbReference type="SAM" id="Phobius"/>
    </source>
</evidence>
<feature type="chain" id="PRO_5046257740" description="Peptidase M23" evidence="2">
    <location>
        <begin position="20"/>
        <end position="51"/>
    </location>
</feature>
<keyword evidence="1" id="KW-1133">Transmembrane helix</keyword>
<accession>A0ABP7KGJ6</accession>
<evidence type="ECO:0008006" key="5">
    <source>
        <dbReference type="Google" id="ProtNLM"/>
    </source>
</evidence>
<dbReference type="EMBL" id="BAABDF010000007">
    <property type="protein sequence ID" value="GAA3876635.1"/>
    <property type="molecule type" value="Genomic_DNA"/>
</dbReference>
<feature type="signal peptide" evidence="2">
    <location>
        <begin position="1"/>
        <end position="19"/>
    </location>
</feature>
<proteinExistence type="predicted"/>
<dbReference type="RefSeq" id="WP_344848090.1">
    <property type="nucleotide sequence ID" value="NZ_BAABDF010000007.1"/>
</dbReference>
<sequence length="51" mass="5330">MKQLTLSAAFTLTALPAFAHGGAHIHPHGMELTVAALSLVAVGVLIIVRRK</sequence>
<name>A0ABP7KGJ6_9RHOB</name>
<comment type="caution">
    <text evidence="3">The sequence shown here is derived from an EMBL/GenBank/DDBJ whole genome shotgun (WGS) entry which is preliminary data.</text>
</comment>
<keyword evidence="2" id="KW-0732">Signal</keyword>
<evidence type="ECO:0000313" key="3">
    <source>
        <dbReference type="EMBL" id="GAA3876635.1"/>
    </source>
</evidence>
<feature type="transmembrane region" description="Helical" evidence="1">
    <location>
        <begin position="29"/>
        <end position="48"/>
    </location>
</feature>